<accession>A0A1Q9CBH1</accession>
<comment type="caution">
    <text evidence="3">The sequence shown here is derived from an EMBL/GenBank/DDBJ whole genome shotgun (WGS) entry which is preliminary data.</text>
</comment>
<evidence type="ECO:0000256" key="2">
    <source>
        <dbReference type="SAM" id="Phobius"/>
    </source>
</evidence>
<keyword evidence="4" id="KW-1185">Reference proteome</keyword>
<evidence type="ECO:0000313" key="3">
    <source>
        <dbReference type="EMBL" id="OLP80284.1"/>
    </source>
</evidence>
<evidence type="ECO:0000256" key="1">
    <source>
        <dbReference type="SAM" id="MobiDB-lite"/>
    </source>
</evidence>
<protein>
    <submittedName>
        <fullName evidence="3">Uncharacterized protein</fullName>
    </submittedName>
</protein>
<feature type="transmembrane region" description="Helical" evidence="2">
    <location>
        <begin position="176"/>
        <end position="196"/>
    </location>
</feature>
<keyword evidence="2" id="KW-0812">Transmembrane</keyword>
<name>A0A1Q9CBH1_SYMMI</name>
<evidence type="ECO:0000313" key="4">
    <source>
        <dbReference type="Proteomes" id="UP000186817"/>
    </source>
</evidence>
<organism evidence="3 4">
    <name type="scientific">Symbiodinium microadriaticum</name>
    <name type="common">Dinoflagellate</name>
    <name type="synonym">Zooxanthella microadriatica</name>
    <dbReference type="NCBI Taxonomy" id="2951"/>
    <lineage>
        <taxon>Eukaryota</taxon>
        <taxon>Sar</taxon>
        <taxon>Alveolata</taxon>
        <taxon>Dinophyceae</taxon>
        <taxon>Suessiales</taxon>
        <taxon>Symbiodiniaceae</taxon>
        <taxon>Symbiodinium</taxon>
    </lineage>
</organism>
<keyword evidence="2" id="KW-0472">Membrane</keyword>
<dbReference type="OrthoDB" id="10329293at2759"/>
<feature type="region of interest" description="Disordered" evidence="1">
    <location>
        <begin position="50"/>
        <end position="78"/>
    </location>
</feature>
<dbReference type="Proteomes" id="UP000186817">
    <property type="component" value="Unassembled WGS sequence"/>
</dbReference>
<reference evidence="3 4" key="1">
    <citation type="submission" date="2016-02" db="EMBL/GenBank/DDBJ databases">
        <title>Genome analysis of coral dinoflagellate symbionts highlights evolutionary adaptations to a symbiotic lifestyle.</title>
        <authorList>
            <person name="Aranda M."/>
            <person name="Li Y."/>
            <person name="Liew Y.J."/>
            <person name="Baumgarten S."/>
            <person name="Simakov O."/>
            <person name="Wilson M."/>
            <person name="Piel J."/>
            <person name="Ashoor H."/>
            <person name="Bougouffa S."/>
            <person name="Bajic V.B."/>
            <person name="Ryu T."/>
            <person name="Ravasi T."/>
            <person name="Bayer T."/>
            <person name="Micklem G."/>
            <person name="Kim H."/>
            <person name="Bhak J."/>
            <person name="Lajeunesse T.C."/>
            <person name="Voolstra C.R."/>
        </authorList>
    </citation>
    <scope>NUCLEOTIDE SEQUENCE [LARGE SCALE GENOMIC DNA]</scope>
    <source>
        <strain evidence="3 4">CCMP2467</strain>
    </source>
</reference>
<feature type="region of interest" description="Disordered" evidence="1">
    <location>
        <begin position="135"/>
        <end position="162"/>
    </location>
</feature>
<sequence>MLSVPRLAAFFPALFCRNQLWGDDLRSRAGFKGSLGSSCEPACLVEATHAGPRRRHSRAVAMSTQARPSAKGRMGGSQKKYARGDYVNILMGVEDAPEVNPRGLPFDPLAMVATGLKDLHGEMGPDAVLRRRRAERAKLPRPTAPTEKAFSLSDAPMLQESRTSPARDKMMMMMMMMIEALITTIMMMLLMVVIVTNASDGGWSSL</sequence>
<gene>
    <name evidence="3" type="ORF">AK812_SmicGene39328</name>
</gene>
<keyword evidence="2" id="KW-1133">Transmembrane helix</keyword>
<proteinExistence type="predicted"/>
<dbReference type="EMBL" id="LSRX01001394">
    <property type="protein sequence ID" value="OLP80284.1"/>
    <property type="molecule type" value="Genomic_DNA"/>
</dbReference>
<dbReference type="AlphaFoldDB" id="A0A1Q9CBH1"/>